<feature type="signal peptide" evidence="1">
    <location>
        <begin position="1"/>
        <end position="23"/>
    </location>
</feature>
<name>A0A1Y5TY98_9PROT</name>
<keyword evidence="3" id="KW-1185">Reference proteome</keyword>
<evidence type="ECO:0000313" key="3">
    <source>
        <dbReference type="Proteomes" id="UP000193200"/>
    </source>
</evidence>
<keyword evidence="1" id="KW-0732">Signal</keyword>
<proteinExistence type="predicted"/>
<sequence>MLRNKKTRLAATMIFLFVGANMASGCAALVGAAAGGAAAYVVTQENND</sequence>
<evidence type="ECO:0000313" key="2">
    <source>
        <dbReference type="EMBL" id="SLN73791.1"/>
    </source>
</evidence>
<evidence type="ECO:0000256" key="1">
    <source>
        <dbReference type="SAM" id="SignalP"/>
    </source>
</evidence>
<dbReference type="InParanoid" id="A0A1Y5TY98"/>
<reference evidence="2 3" key="1">
    <citation type="submission" date="2017-03" db="EMBL/GenBank/DDBJ databases">
        <authorList>
            <person name="Afonso C.L."/>
            <person name="Miller P.J."/>
            <person name="Scott M.A."/>
            <person name="Spackman E."/>
            <person name="Goraichik I."/>
            <person name="Dimitrov K.M."/>
            <person name="Suarez D.L."/>
            <person name="Swayne D.E."/>
        </authorList>
    </citation>
    <scope>NUCLEOTIDE SEQUENCE [LARGE SCALE GENOMIC DNA]</scope>
    <source>
        <strain evidence="2 3">CECT 7691</strain>
    </source>
</reference>
<dbReference type="AlphaFoldDB" id="A0A1Y5TY98"/>
<dbReference type="PROSITE" id="PS51257">
    <property type="entry name" value="PROKAR_LIPOPROTEIN"/>
    <property type="match status" value="1"/>
</dbReference>
<organism evidence="2 3">
    <name type="scientific">Oceanibacterium hippocampi</name>
    <dbReference type="NCBI Taxonomy" id="745714"/>
    <lineage>
        <taxon>Bacteria</taxon>
        <taxon>Pseudomonadati</taxon>
        <taxon>Pseudomonadota</taxon>
        <taxon>Alphaproteobacteria</taxon>
        <taxon>Sneathiellales</taxon>
        <taxon>Sneathiellaceae</taxon>
        <taxon>Oceanibacterium</taxon>
    </lineage>
</organism>
<gene>
    <name evidence="2" type="ORF">OCH7691_03665</name>
</gene>
<dbReference type="EMBL" id="FWFR01000003">
    <property type="protein sequence ID" value="SLN73791.1"/>
    <property type="molecule type" value="Genomic_DNA"/>
</dbReference>
<dbReference type="Proteomes" id="UP000193200">
    <property type="component" value="Unassembled WGS sequence"/>
</dbReference>
<feature type="chain" id="PRO_5013187251" description="Lipoprotein" evidence="1">
    <location>
        <begin position="24"/>
        <end position="48"/>
    </location>
</feature>
<dbReference type="RefSeq" id="WP_176245149.1">
    <property type="nucleotide sequence ID" value="NZ_FWFR01000003.1"/>
</dbReference>
<accession>A0A1Y5TY98</accession>
<evidence type="ECO:0008006" key="4">
    <source>
        <dbReference type="Google" id="ProtNLM"/>
    </source>
</evidence>
<protein>
    <recommendedName>
        <fullName evidence="4">Lipoprotein</fullName>
    </recommendedName>
</protein>